<dbReference type="InterPro" id="IPR004038">
    <property type="entry name" value="Ribosomal_eL8/eL30/eS12/Gad45"/>
</dbReference>
<dbReference type="SUPFAM" id="SSF55315">
    <property type="entry name" value="L30e-like"/>
    <property type="match status" value="1"/>
</dbReference>
<gene>
    <name evidence="2" type="ORF">H5993_01150</name>
</gene>
<sequence>MNNQQRILNLLGLARRASQLTTGEGAVIKSLRAQQIKLIFLASDAGNATKKKVTDKANFYRVPVCQQFSQQELSIAIGQKRTVIGIKQVGFANQFQKLLKIE</sequence>
<dbReference type="Gene3D" id="3.30.1330.30">
    <property type="match status" value="1"/>
</dbReference>
<dbReference type="InterPro" id="IPR029064">
    <property type="entry name" value="Ribosomal_eL30-like_sf"/>
</dbReference>
<accession>A0ABS2EMB2</accession>
<dbReference type="EMBL" id="JACJJQ010000003">
    <property type="protein sequence ID" value="MBM6753375.1"/>
    <property type="molecule type" value="Genomic_DNA"/>
</dbReference>
<evidence type="ECO:0000259" key="1">
    <source>
        <dbReference type="Pfam" id="PF01248"/>
    </source>
</evidence>
<reference evidence="2 3" key="1">
    <citation type="journal article" date="2021" name="Sci. Rep.">
        <title>The distribution of antibiotic resistance genes in chicken gut microbiota commensals.</title>
        <authorList>
            <person name="Juricova H."/>
            <person name="Matiasovicova J."/>
            <person name="Kubasova T."/>
            <person name="Cejkova D."/>
            <person name="Rychlik I."/>
        </authorList>
    </citation>
    <scope>NUCLEOTIDE SEQUENCE [LARGE SCALE GENOMIC DNA]</scope>
    <source>
        <strain evidence="2 3">An810</strain>
    </source>
</reference>
<evidence type="ECO:0000313" key="3">
    <source>
        <dbReference type="Proteomes" id="UP000776629"/>
    </source>
</evidence>
<dbReference type="Pfam" id="PF01248">
    <property type="entry name" value="Ribosomal_L7Ae"/>
    <property type="match status" value="1"/>
</dbReference>
<proteinExistence type="predicted"/>
<protein>
    <submittedName>
        <fullName evidence="2">Ribosomal L7Ae/L30e/S12e/Gadd45 family protein</fullName>
    </submittedName>
</protein>
<comment type="caution">
    <text evidence="2">The sequence shown here is derived from an EMBL/GenBank/DDBJ whole genome shotgun (WGS) entry which is preliminary data.</text>
</comment>
<keyword evidence="3" id="KW-1185">Reference proteome</keyword>
<feature type="domain" description="Ribosomal protein eL8/eL30/eS12/Gadd45" evidence="1">
    <location>
        <begin position="6"/>
        <end position="89"/>
    </location>
</feature>
<organism evidence="2 3">
    <name type="scientific">Limosilactobacillus alvi</name>
    <dbReference type="NCBI Taxonomy" id="990412"/>
    <lineage>
        <taxon>Bacteria</taxon>
        <taxon>Bacillati</taxon>
        <taxon>Bacillota</taxon>
        <taxon>Bacilli</taxon>
        <taxon>Lactobacillales</taxon>
        <taxon>Lactobacillaceae</taxon>
        <taxon>Limosilactobacillus</taxon>
    </lineage>
</organism>
<dbReference type="Proteomes" id="UP000776629">
    <property type="component" value="Unassembled WGS sequence"/>
</dbReference>
<evidence type="ECO:0000313" key="2">
    <source>
        <dbReference type="EMBL" id="MBM6753375.1"/>
    </source>
</evidence>
<name>A0ABS2EMB2_9LACO</name>
<dbReference type="RefSeq" id="WP_180869953.1">
    <property type="nucleotide sequence ID" value="NZ_JACJJQ010000003.1"/>
</dbReference>